<dbReference type="GO" id="GO:0016491">
    <property type="term" value="F:oxidoreductase activity"/>
    <property type="evidence" value="ECO:0007669"/>
    <property type="project" value="UniProtKB-KW"/>
</dbReference>
<dbReference type="InterPro" id="IPR036188">
    <property type="entry name" value="FAD/NAD-bd_sf"/>
</dbReference>
<evidence type="ECO:0000256" key="1">
    <source>
        <dbReference type="ARBA" id="ARBA00001974"/>
    </source>
</evidence>
<evidence type="ECO:0000313" key="8">
    <source>
        <dbReference type="EMBL" id="MEW9263730.1"/>
    </source>
</evidence>
<dbReference type="Pfam" id="PF07992">
    <property type="entry name" value="Pyr_redox_2"/>
    <property type="match status" value="1"/>
</dbReference>
<evidence type="ECO:0000313" key="9">
    <source>
        <dbReference type="Proteomes" id="UP001555826"/>
    </source>
</evidence>
<protein>
    <submittedName>
        <fullName evidence="8">NAD(P)/FAD-dependent oxidoreductase</fullName>
        <ecNumber evidence="8">1.-.-.-</ecNumber>
    </submittedName>
</protein>
<comment type="similarity">
    <text evidence="2">Belongs to the class-I pyridine nucleotide-disulfide oxidoreductase family.</text>
</comment>
<proteinExistence type="inferred from homology"/>
<reference evidence="8 9" key="1">
    <citation type="submission" date="2024-07" db="EMBL/GenBank/DDBJ databases">
        <authorList>
            <person name="Thanompreechachai J."/>
            <person name="Duangmal K."/>
        </authorList>
    </citation>
    <scope>NUCLEOTIDE SEQUENCE [LARGE SCALE GENOMIC DNA]</scope>
    <source>
        <strain evidence="8 9">KCTC 19886</strain>
    </source>
</reference>
<accession>A0ABV3P298</accession>
<keyword evidence="8" id="KW-0560">Oxidoreductase</keyword>
<comment type="caution">
    <text evidence="8">The sequence shown here is derived from an EMBL/GenBank/DDBJ whole genome shotgun (WGS) entry which is preliminary data.</text>
</comment>
<evidence type="ECO:0000256" key="3">
    <source>
        <dbReference type="ARBA" id="ARBA00022630"/>
    </source>
</evidence>
<name>A0ABV3P298_9ACTN</name>
<sequence>MSTGQGAAEAAREVDRTVDVVVIGAGAVGENVADRAARTGLDVVVVEKELVGGECSYWACMPSKALLRSGHALAAAQRLPGAAEAVTGGLDAARVLARRTSFTSGWDDSSQAQWLDSAGLTLLRGTARLTGPRRLEVTGTDGTTTSLTVRQAVVLATGSVPVLPDVPGLADASPWTSREATSAREVPGRLVVLGGGVVGVELAQAWARLGSTVTLLARSGLLGGQEDFAGELVAEALRADGVDVRLGVSPTRVVRDGAVRVELSDSSVVEADEFLVATGRRPATSGVGLETVGLEDGGSLEVDDTGLVAGVDGSWLYATGDVSGRVKLTHQGKYDARATGDVIAARAAGPVETPAWSKYTATADHHAVPQVVFTDPEVAQVGLTAAQAREAGMDVKVVDYDMGNVAGASLVADGYTGKARMVVDEQRRVVVGVTFVGQDVAELLHAATVAIVGEVPLERLWHAVPAYPTVSEVWLRLLESYGL</sequence>
<keyword evidence="5" id="KW-0520">NAD</keyword>
<dbReference type="Gene3D" id="3.50.50.60">
    <property type="entry name" value="FAD/NAD(P)-binding domain"/>
    <property type="match status" value="2"/>
</dbReference>
<gene>
    <name evidence="8" type="ORF">AB1207_03130</name>
</gene>
<dbReference type="EMBL" id="JBFNQN010000002">
    <property type="protein sequence ID" value="MEW9263730.1"/>
    <property type="molecule type" value="Genomic_DNA"/>
</dbReference>
<evidence type="ECO:0000256" key="5">
    <source>
        <dbReference type="ARBA" id="ARBA00023027"/>
    </source>
</evidence>
<feature type="domain" description="Pyridine nucleotide-disulphide oxidoreductase dimerisation" evidence="6">
    <location>
        <begin position="368"/>
        <end position="474"/>
    </location>
</feature>
<dbReference type="PANTHER" id="PTHR22912">
    <property type="entry name" value="DISULFIDE OXIDOREDUCTASE"/>
    <property type="match status" value="1"/>
</dbReference>
<dbReference type="Pfam" id="PF02852">
    <property type="entry name" value="Pyr_redox_dim"/>
    <property type="match status" value="1"/>
</dbReference>
<dbReference type="PRINTS" id="PR00411">
    <property type="entry name" value="PNDRDTASEI"/>
</dbReference>
<dbReference type="SUPFAM" id="SSF51905">
    <property type="entry name" value="FAD/NAD(P)-binding domain"/>
    <property type="match status" value="1"/>
</dbReference>
<dbReference type="PRINTS" id="PR00368">
    <property type="entry name" value="FADPNR"/>
</dbReference>
<dbReference type="InterPro" id="IPR004099">
    <property type="entry name" value="Pyr_nucl-diS_OxRdtase_dimer"/>
</dbReference>
<dbReference type="Proteomes" id="UP001555826">
    <property type="component" value="Unassembled WGS sequence"/>
</dbReference>
<keyword evidence="3" id="KW-0285">Flavoprotein</keyword>
<evidence type="ECO:0000256" key="2">
    <source>
        <dbReference type="ARBA" id="ARBA00007532"/>
    </source>
</evidence>
<dbReference type="Gene3D" id="3.30.390.30">
    <property type="match status" value="1"/>
</dbReference>
<evidence type="ECO:0000256" key="4">
    <source>
        <dbReference type="ARBA" id="ARBA00022827"/>
    </source>
</evidence>
<evidence type="ECO:0000259" key="6">
    <source>
        <dbReference type="Pfam" id="PF02852"/>
    </source>
</evidence>
<dbReference type="PANTHER" id="PTHR22912:SF151">
    <property type="entry name" value="DIHYDROLIPOYL DEHYDROGENASE, MITOCHONDRIAL"/>
    <property type="match status" value="1"/>
</dbReference>
<dbReference type="RefSeq" id="WP_367636326.1">
    <property type="nucleotide sequence ID" value="NZ_JBFNQN010000002.1"/>
</dbReference>
<keyword evidence="9" id="KW-1185">Reference proteome</keyword>
<dbReference type="PIRSF" id="PIRSF000350">
    <property type="entry name" value="Mercury_reductase_MerA"/>
    <property type="match status" value="1"/>
</dbReference>
<dbReference type="EC" id="1.-.-.-" evidence="8"/>
<dbReference type="InterPro" id="IPR050151">
    <property type="entry name" value="Class-I_Pyr_Nuc-Dis_Oxidored"/>
</dbReference>
<dbReference type="InterPro" id="IPR023753">
    <property type="entry name" value="FAD/NAD-binding_dom"/>
</dbReference>
<keyword evidence="4" id="KW-0274">FAD</keyword>
<evidence type="ECO:0000259" key="7">
    <source>
        <dbReference type="Pfam" id="PF07992"/>
    </source>
</evidence>
<feature type="domain" description="FAD/NAD(P)-binding" evidence="7">
    <location>
        <begin position="19"/>
        <end position="331"/>
    </location>
</feature>
<dbReference type="SUPFAM" id="SSF55424">
    <property type="entry name" value="FAD/NAD-linked reductases, dimerisation (C-terminal) domain"/>
    <property type="match status" value="1"/>
</dbReference>
<organism evidence="8 9">
    <name type="scientific">Kineococcus endophyticus</name>
    <dbReference type="NCBI Taxonomy" id="1181883"/>
    <lineage>
        <taxon>Bacteria</taxon>
        <taxon>Bacillati</taxon>
        <taxon>Actinomycetota</taxon>
        <taxon>Actinomycetes</taxon>
        <taxon>Kineosporiales</taxon>
        <taxon>Kineosporiaceae</taxon>
        <taxon>Kineococcus</taxon>
    </lineage>
</organism>
<dbReference type="InterPro" id="IPR016156">
    <property type="entry name" value="FAD/NAD-linked_Rdtase_dimer_sf"/>
</dbReference>
<comment type="cofactor">
    <cofactor evidence="1">
        <name>FAD</name>
        <dbReference type="ChEBI" id="CHEBI:57692"/>
    </cofactor>
</comment>
<dbReference type="InterPro" id="IPR001100">
    <property type="entry name" value="Pyr_nuc-diS_OxRdtase"/>
</dbReference>